<dbReference type="PROSITE" id="PS50111">
    <property type="entry name" value="CHEMOTAXIS_TRANSDUC_2"/>
    <property type="match status" value="1"/>
</dbReference>
<dbReference type="Pfam" id="PF02743">
    <property type="entry name" value="dCache_1"/>
    <property type="match status" value="1"/>
</dbReference>
<evidence type="ECO:0000256" key="1">
    <source>
        <dbReference type="ARBA" id="ARBA00004651"/>
    </source>
</evidence>
<dbReference type="PANTHER" id="PTHR32089">
    <property type="entry name" value="METHYL-ACCEPTING CHEMOTAXIS PROTEIN MCPB"/>
    <property type="match status" value="1"/>
</dbReference>
<feature type="transmembrane region" description="Helical" evidence="10">
    <location>
        <begin position="275"/>
        <end position="299"/>
    </location>
</feature>
<comment type="similarity">
    <text evidence="8">Belongs to the methyl-accepting chemotaxis (MCP) protein family.</text>
</comment>
<name>A0A1G8A761_9RHOO</name>
<feature type="domain" description="HAMP" evidence="12">
    <location>
        <begin position="299"/>
        <end position="353"/>
    </location>
</feature>
<dbReference type="Gene3D" id="3.30.450.20">
    <property type="entry name" value="PAS domain"/>
    <property type="match status" value="1"/>
</dbReference>
<dbReference type="InterPro" id="IPR004089">
    <property type="entry name" value="MCPsignal_dom"/>
</dbReference>
<dbReference type="AlphaFoldDB" id="A0A1G8A761"/>
<keyword evidence="4 10" id="KW-0812">Transmembrane</keyword>
<dbReference type="SMART" id="SM00304">
    <property type="entry name" value="HAMP"/>
    <property type="match status" value="1"/>
</dbReference>
<feature type="domain" description="Methyl-accepting transducer" evidence="11">
    <location>
        <begin position="358"/>
        <end position="594"/>
    </location>
</feature>
<reference evidence="13 14" key="1">
    <citation type="submission" date="2016-10" db="EMBL/GenBank/DDBJ databases">
        <authorList>
            <person name="de Groot N.N."/>
        </authorList>
    </citation>
    <scope>NUCLEOTIDE SEQUENCE [LARGE SCALE GENOMIC DNA]</scope>
    <source>
        <strain evidence="13 14">DSM 5885</strain>
    </source>
</reference>
<dbReference type="PANTHER" id="PTHR32089:SF112">
    <property type="entry name" value="LYSOZYME-LIKE PROTEIN-RELATED"/>
    <property type="match status" value="1"/>
</dbReference>
<keyword evidence="6 10" id="KW-0472">Membrane</keyword>
<evidence type="ECO:0000256" key="3">
    <source>
        <dbReference type="ARBA" id="ARBA00022500"/>
    </source>
</evidence>
<dbReference type="Proteomes" id="UP000198607">
    <property type="component" value="Unassembled WGS sequence"/>
</dbReference>
<dbReference type="EMBL" id="FNCY01000004">
    <property type="protein sequence ID" value="SDH16230.1"/>
    <property type="molecule type" value="Genomic_DNA"/>
</dbReference>
<dbReference type="SUPFAM" id="SSF58104">
    <property type="entry name" value="Methyl-accepting chemotaxis protein (MCP) signaling domain"/>
    <property type="match status" value="1"/>
</dbReference>
<evidence type="ECO:0000256" key="4">
    <source>
        <dbReference type="ARBA" id="ARBA00022692"/>
    </source>
</evidence>
<dbReference type="STRING" id="83767.SAMN05660652_01290"/>
<evidence type="ECO:0000256" key="9">
    <source>
        <dbReference type="PROSITE-ProRule" id="PRU00284"/>
    </source>
</evidence>
<dbReference type="RefSeq" id="WP_176785769.1">
    <property type="nucleotide sequence ID" value="NZ_FNCY01000004.1"/>
</dbReference>
<accession>A0A1G8A761</accession>
<evidence type="ECO:0000313" key="14">
    <source>
        <dbReference type="Proteomes" id="UP000198607"/>
    </source>
</evidence>
<evidence type="ECO:0000259" key="11">
    <source>
        <dbReference type="PROSITE" id="PS50111"/>
    </source>
</evidence>
<dbReference type="CDD" id="cd11386">
    <property type="entry name" value="MCP_signal"/>
    <property type="match status" value="1"/>
</dbReference>
<evidence type="ECO:0000256" key="7">
    <source>
        <dbReference type="ARBA" id="ARBA00023224"/>
    </source>
</evidence>
<evidence type="ECO:0000259" key="12">
    <source>
        <dbReference type="PROSITE" id="PS50885"/>
    </source>
</evidence>
<sequence>MNSIKGRLTFAIVALVLLSTAVIGTVGYWYARGIIVRTMEENLTVLANDNAEKIGMWVSERKGEVSLLGNSPLVSEVGGETAMAYLRTEAQRMTLFQSFMMALPNGDASFTTGQKANLIERPYFKLAMGGQAVLSNPVVAKDTGKPVVVAVGPVARGGKSIGILGGAVSLDDVVKLVGQVKSGQTGYAYVVQSDGLIIFHPSKDLAMKVNAMTDTSMPPSLREITGKMVTGVSGIGAYSFDGVSKYVAYAPIPGTSWSLAVNVPAREVLSRLETLMWVTMLIAFAVVLLSVAVSFYIAASFTRPLNVMKTMLQDIAKGGGDLTRRIDIQGKDEIAETAQYFNTFIESLRGMFAGITREAATLTQGVHDINDVLARLADEFRELADQSSSNAATVEEITVSVAHVAENAGEADALVGNTNQLSRESAEAVGDVATQVGRSAQEIDSLASLLEQLSQRAQEISGITQVIKEIADQTNLLALNAAIEAARAGEQGRGFAVVADEVRKLAERTGTATVQITSMTESMRNETSHAVETMQHTMRSARDSVSGAELAATRINDIRSNMDDVRGRMNEIALSTREEQSATTAMARSAENVTRRMQASQVGLQEVTASLRALDEVAQGLQAKFGSFRT</sequence>
<dbReference type="CDD" id="cd12912">
    <property type="entry name" value="PDC2_MCP_like"/>
    <property type="match status" value="1"/>
</dbReference>
<comment type="subcellular location">
    <subcellularLocation>
        <location evidence="1">Cell membrane</location>
        <topology evidence="1">Multi-pass membrane protein</topology>
    </subcellularLocation>
</comment>
<dbReference type="SMART" id="SM00283">
    <property type="entry name" value="MA"/>
    <property type="match status" value="1"/>
</dbReference>
<protein>
    <submittedName>
        <fullName evidence="13">Methyl-accepting chemotaxis protein</fullName>
    </submittedName>
</protein>
<keyword evidence="3" id="KW-0145">Chemotaxis</keyword>
<evidence type="ECO:0000256" key="2">
    <source>
        <dbReference type="ARBA" id="ARBA00022475"/>
    </source>
</evidence>
<gene>
    <name evidence="13" type="ORF">SAMN05660652_01290</name>
</gene>
<dbReference type="GO" id="GO:0006935">
    <property type="term" value="P:chemotaxis"/>
    <property type="evidence" value="ECO:0007669"/>
    <property type="project" value="UniProtKB-KW"/>
</dbReference>
<dbReference type="Pfam" id="PF00672">
    <property type="entry name" value="HAMP"/>
    <property type="match status" value="1"/>
</dbReference>
<evidence type="ECO:0000256" key="6">
    <source>
        <dbReference type="ARBA" id="ARBA00023136"/>
    </source>
</evidence>
<organism evidence="13 14">
    <name type="scientific">Propionivibrio dicarboxylicus</name>
    <dbReference type="NCBI Taxonomy" id="83767"/>
    <lineage>
        <taxon>Bacteria</taxon>
        <taxon>Pseudomonadati</taxon>
        <taxon>Pseudomonadota</taxon>
        <taxon>Betaproteobacteria</taxon>
        <taxon>Rhodocyclales</taxon>
        <taxon>Rhodocyclaceae</taxon>
        <taxon>Propionivibrio</taxon>
    </lineage>
</organism>
<dbReference type="Gene3D" id="1.10.287.950">
    <property type="entry name" value="Methyl-accepting chemotaxis protein"/>
    <property type="match status" value="1"/>
</dbReference>
<dbReference type="GO" id="GO:0007165">
    <property type="term" value="P:signal transduction"/>
    <property type="evidence" value="ECO:0007669"/>
    <property type="project" value="UniProtKB-KW"/>
</dbReference>
<dbReference type="InterPro" id="IPR003660">
    <property type="entry name" value="HAMP_dom"/>
</dbReference>
<keyword evidence="2" id="KW-1003">Cell membrane</keyword>
<proteinExistence type="inferred from homology"/>
<keyword evidence="7 9" id="KW-0807">Transducer</keyword>
<evidence type="ECO:0000256" key="8">
    <source>
        <dbReference type="ARBA" id="ARBA00029447"/>
    </source>
</evidence>
<keyword evidence="5 10" id="KW-1133">Transmembrane helix</keyword>
<dbReference type="Pfam" id="PF00015">
    <property type="entry name" value="MCPsignal"/>
    <property type="match status" value="1"/>
</dbReference>
<keyword evidence="14" id="KW-1185">Reference proteome</keyword>
<dbReference type="CDD" id="cd06225">
    <property type="entry name" value="HAMP"/>
    <property type="match status" value="1"/>
</dbReference>
<evidence type="ECO:0000256" key="10">
    <source>
        <dbReference type="SAM" id="Phobius"/>
    </source>
</evidence>
<dbReference type="InterPro" id="IPR033479">
    <property type="entry name" value="dCache_1"/>
</dbReference>
<dbReference type="PROSITE" id="PS50885">
    <property type="entry name" value="HAMP"/>
    <property type="match status" value="1"/>
</dbReference>
<evidence type="ECO:0000256" key="5">
    <source>
        <dbReference type="ARBA" id="ARBA00022989"/>
    </source>
</evidence>
<dbReference type="GO" id="GO:0005886">
    <property type="term" value="C:plasma membrane"/>
    <property type="evidence" value="ECO:0007669"/>
    <property type="project" value="UniProtKB-SubCell"/>
</dbReference>
<evidence type="ECO:0000313" key="13">
    <source>
        <dbReference type="EMBL" id="SDH16230.1"/>
    </source>
</evidence>
<dbReference type="FunFam" id="1.10.287.950:FF:000001">
    <property type="entry name" value="Methyl-accepting chemotaxis sensory transducer"/>
    <property type="match status" value="1"/>
</dbReference>